<feature type="non-terminal residue" evidence="17">
    <location>
        <position position="155"/>
    </location>
</feature>
<dbReference type="PROSITE" id="PS50157">
    <property type="entry name" value="ZINC_FINGER_C2H2_2"/>
    <property type="match status" value="3"/>
</dbReference>
<feature type="domain" description="C2H2-type" evidence="16">
    <location>
        <begin position="68"/>
        <end position="95"/>
    </location>
</feature>
<evidence type="ECO:0000256" key="9">
    <source>
        <dbReference type="ARBA" id="ARBA00023125"/>
    </source>
</evidence>
<evidence type="ECO:0000313" key="18">
    <source>
        <dbReference type="Proteomes" id="UP001497623"/>
    </source>
</evidence>
<dbReference type="InterPro" id="IPR013087">
    <property type="entry name" value="Znf_C2H2_type"/>
</dbReference>
<keyword evidence="9" id="KW-0238">DNA-binding</keyword>
<dbReference type="GO" id="GO:0000978">
    <property type="term" value="F:RNA polymerase II cis-regulatory region sequence-specific DNA binding"/>
    <property type="evidence" value="ECO:0007669"/>
    <property type="project" value="TreeGrafter"/>
</dbReference>
<dbReference type="GO" id="GO:0042802">
    <property type="term" value="F:identical protein binding"/>
    <property type="evidence" value="ECO:0007669"/>
    <property type="project" value="UniProtKB-ARBA"/>
</dbReference>
<keyword evidence="18" id="KW-1185">Reference proteome</keyword>
<keyword evidence="3" id="KW-0217">Developmental protein</keyword>
<evidence type="ECO:0000256" key="6">
    <source>
        <dbReference type="ARBA" id="ARBA00022771"/>
    </source>
</evidence>
<dbReference type="PANTHER" id="PTHR23235">
    <property type="entry name" value="KRUEPPEL-LIKE TRANSCRIPTION FACTOR"/>
    <property type="match status" value="1"/>
</dbReference>
<comment type="function">
    <text evidence="13">Krueppel is a gap class segmentation protein.</text>
</comment>
<keyword evidence="8" id="KW-0805">Transcription regulation</keyword>
<dbReference type="Proteomes" id="UP001497623">
    <property type="component" value="Unassembled WGS sequence"/>
</dbReference>
<keyword evidence="4" id="KW-0479">Metal-binding</keyword>
<name>A0AAV2RFA1_MEGNR</name>
<dbReference type="Pfam" id="PF00096">
    <property type="entry name" value="zf-C2H2"/>
    <property type="match status" value="3"/>
</dbReference>
<comment type="similarity">
    <text evidence="2">Belongs to the krueppel C2H2-type zinc-finger protein family.</text>
</comment>
<keyword evidence="7" id="KW-0862">Zinc</keyword>
<sequence length="155" mass="17925">IHLRIHTGERPYPCNQCDKAFSHKNTLINHIRIHTGEKPYQCSHCDKAFSQNGPLTNHMMIHTGERPYQCRQCGKFFMNNSSLKKHMKKHTEERDCVLSSDITLKNTKAENIENNIDVSDDCIRTYLFQDFPKASQTSSTDNTSEPKAEVKQEKL</sequence>
<evidence type="ECO:0000256" key="4">
    <source>
        <dbReference type="ARBA" id="ARBA00022723"/>
    </source>
</evidence>
<keyword evidence="5" id="KW-0677">Repeat</keyword>
<protein>
    <recommendedName>
        <fullName evidence="12">Protein krueppel</fullName>
    </recommendedName>
</protein>
<evidence type="ECO:0000313" key="17">
    <source>
        <dbReference type="EMBL" id="CAL4122584.1"/>
    </source>
</evidence>
<feature type="compositionally biased region" description="Polar residues" evidence="15">
    <location>
        <begin position="134"/>
        <end position="143"/>
    </location>
</feature>
<dbReference type="PANTHER" id="PTHR23235:SF120">
    <property type="entry name" value="KRUPPEL-LIKE FACTOR 15"/>
    <property type="match status" value="1"/>
</dbReference>
<dbReference type="FunFam" id="3.30.160.60:FF:001954">
    <property type="entry name" value="Zinc finger protein 787"/>
    <property type="match status" value="1"/>
</dbReference>
<comment type="subcellular location">
    <subcellularLocation>
        <location evidence="1">Nucleus</location>
    </subcellularLocation>
</comment>
<evidence type="ECO:0000259" key="16">
    <source>
        <dbReference type="PROSITE" id="PS50157"/>
    </source>
</evidence>
<organism evidence="17 18">
    <name type="scientific">Meganyctiphanes norvegica</name>
    <name type="common">Northern krill</name>
    <name type="synonym">Thysanopoda norvegica</name>
    <dbReference type="NCBI Taxonomy" id="48144"/>
    <lineage>
        <taxon>Eukaryota</taxon>
        <taxon>Metazoa</taxon>
        <taxon>Ecdysozoa</taxon>
        <taxon>Arthropoda</taxon>
        <taxon>Crustacea</taxon>
        <taxon>Multicrustacea</taxon>
        <taxon>Malacostraca</taxon>
        <taxon>Eumalacostraca</taxon>
        <taxon>Eucarida</taxon>
        <taxon>Euphausiacea</taxon>
        <taxon>Euphausiidae</taxon>
        <taxon>Meganyctiphanes</taxon>
    </lineage>
</organism>
<dbReference type="GO" id="GO:0000981">
    <property type="term" value="F:DNA-binding transcription factor activity, RNA polymerase II-specific"/>
    <property type="evidence" value="ECO:0007669"/>
    <property type="project" value="TreeGrafter"/>
</dbReference>
<dbReference type="GO" id="GO:0008270">
    <property type="term" value="F:zinc ion binding"/>
    <property type="evidence" value="ECO:0007669"/>
    <property type="project" value="UniProtKB-KW"/>
</dbReference>
<evidence type="ECO:0000256" key="7">
    <source>
        <dbReference type="ARBA" id="ARBA00022833"/>
    </source>
</evidence>
<evidence type="ECO:0000256" key="15">
    <source>
        <dbReference type="SAM" id="MobiDB-lite"/>
    </source>
</evidence>
<accession>A0AAV2RFA1</accession>
<keyword evidence="10" id="KW-0804">Transcription</keyword>
<dbReference type="AlphaFoldDB" id="A0AAV2RFA1"/>
<evidence type="ECO:0000256" key="10">
    <source>
        <dbReference type="ARBA" id="ARBA00023163"/>
    </source>
</evidence>
<feature type="non-terminal residue" evidence="17">
    <location>
        <position position="1"/>
    </location>
</feature>
<dbReference type="SUPFAM" id="SSF57667">
    <property type="entry name" value="beta-beta-alpha zinc fingers"/>
    <property type="match status" value="2"/>
</dbReference>
<keyword evidence="6 14" id="KW-0863">Zinc-finger</keyword>
<feature type="domain" description="C2H2-type" evidence="16">
    <location>
        <begin position="12"/>
        <end position="39"/>
    </location>
</feature>
<dbReference type="PROSITE" id="PS00028">
    <property type="entry name" value="ZINC_FINGER_C2H2_1"/>
    <property type="match status" value="3"/>
</dbReference>
<feature type="compositionally biased region" description="Basic and acidic residues" evidence="15">
    <location>
        <begin position="144"/>
        <end position="155"/>
    </location>
</feature>
<gene>
    <name evidence="17" type="ORF">MNOR_LOCUS23306</name>
</gene>
<evidence type="ECO:0000256" key="11">
    <source>
        <dbReference type="ARBA" id="ARBA00023242"/>
    </source>
</evidence>
<evidence type="ECO:0000256" key="3">
    <source>
        <dbReference type="ARBA" id="ARBA00022492"/>
    </source>
</evidence>
<dbReference type="GO" id="GO:0005634">
    <property type="term" value="C:nucleus"/>
    <property type="evidence" value="ECO:0007669"/>
    <property type="project" value="UniProtKB-SubCell"/>
</dbReference>
<evidence type="ECO:0000256" key="12">
    <source>
        <dbReference type="ARBA" id="ARBA00023843"/>
    </source>
</evidence>
<proteinExistence type="inferred from homology"/>
<dbReference type="GO" id="GO:0035282">
    <property type="term" value="P:segmentation"/>
    <property type="evidence" value="ECO:0007669"/>
    <property type="project" value="UniProtKB-KW"/>
</dbReference>
<dbReference type="FunFam" id="3.30.160.60:FF:000508">
    <property type="entry name" value="Myeloid zinc finger 1"/>
    <property type="match status" value="1"/>
</dbReference>
<reference evidence="17 18" key="1">
    <citation type="submission" date="2024-05" db="EMBL/GenBank/DDBJ databases">
        <authorList>
            <person name="Wallberg A."/>
        </authorList>
    </citation>
    <scope>NUCLEOTIDE SEQUENCE [LARGE SCALE GENOMIC DNA]</scope>
</reference>
<evidence type="ECO:0000256" key="13">
    <source>
        <dbReference type="ARBA" id="ARBA00053345"/>
    </source>
</evidence>
<dbReference type="SMART" id="SM00355">
    <property type="entry name" value="ZnF_C2H2"/>
    <property type="match status" value="3"/>
</dbReference>
<dbReference type="InterPro" id="IPR036236">
    <property type="entry name" value="Znf_C2H2_sf"/>
</dbReference>
<dbReference type="FunFam" id="3.30.160.60:FF:000016">
    <property type="entry name" value="zinc finger protein 37 homolog"/>
    <property type="match status" value="1"/>
</dbReference>
<evidence type="ECO:0000256" key="1">
    <source>
        <dbReference type="ARBA" id="ARBA00004123"/>
    </source>
</evidence>
<evidence type="ECO:0000256" key="14">
    <source>
        <dbReference type="PROSITE-ProRule" id="PRU00042"/>
    </source>
</evidence>
<keyword evidence="3" id="KW-0302">Gap protein</keyword>
<evidence type="ECO:0000256" key="2">
    <source>
        <dbReference type="ARBA" id="ARBA00006991"/>
    </source>
</evidence>
<dbReference type="Gene3D" id="3.30.160.60">
    <property type="entry name" value="Classic Zinc Finger"/>
    <property type="match status" value="3"/>
</dbReference>
<feature type="region of interest" description="Disordered" evidence="15">
    <location>
        <begin position="134"/>
        <end position="155"/>
    </location>
</feature>
<dbReference type="EMBL" id="CAXKWB010020431">
    <property type="protein sequence ID" value="CAL4122584.1"/>
    <property type="molecule type" value="Genomic_DNA"/>
</dbReference>
<comment type="caution">
    <text evidence="17">The sequence shown here is derived from an EMBL/GenBank/DDBJ whole genome shotgun (WGS) entry which is preliminary data.</text>
</comment>
<keyword evidence="11" id="KW-0539">Nucleus</keyword>
<evidence type="ECO:0000256" key="8">
    <source>
        <dbReference type="ARBA" id="ARBA00023015"/>
    </source>
</evidence>
<feature type="domain" description="C2H2-type" evidence="16">
    <location>
        <begin position="40"/>
        <end position="67"/>
    </location>
</feature>
<evidence type="ECO:0000256" key="5">
    <source>
        <dbReference type="ARBA" id="ARBA00022737"/>
    </source>
</evidence>